<feature type="chain" id="PRO_5042860751" description="Secreted protein" evidence="1">
    <location>
        <begin position="17"/>
        <end position="51"/>
    </location>
</feature>
<proteinExistence type="predicted"/>
<feature type="signal peptide" evidence="1">
    <location>
        <begin position="1"/>
        <end position="16"/>
    </location>
</feature>
<keyword evidence="1" id="KW-0732">Signal</keyword>
<evidence type="ECO:0000313" key="3">
    <source>
        <dbReference type="Proteomes" id="UP001321473"/>
    </source>
</evidence>
<name>A0AAQ4E494_AMBAM</name>
<dbReference type="AlphaFoldDB" id="A0AAQ4E494"/>
<keyword evidence="3" id="KW-1185">Reference proteome</keyword>
<protein>
    <recommendedName>
        <fullName evidence="4">Secreted protein</fullName>
    </recommendedName>
</protein>
<dbReference type="Proteomes" id="UP001321473">
    <property type="component" value="Unassembled WGS sequence"/>
</dbReference>
<feature type="non-terminal residue" evidence="2">
    <location>
        <position position="51"/>
    </location>
</feature>
<evidence type="ECO:0008006" key="4">
    <source>
        <dbReference type="Google" id="ProtNLM"/>
    </source>
</evidence>
<sequence>MFFIALGVLFIPVENAATLGSRRPFNTCAERNDSADRLSTVFGDRKFQSRT</sequence>
<gene>
    <name evidence="2" type="ORF">V5799_014012</name>
</gene>
<accession>A0AAQ4E494</accession>
<reference evidence="2 3" key="1">
    <citation type="journal article" date="2023" name="Arcadia Sci">
        <title>De novo assembly of a long-read Amblyomma americanum tick genome.</title>
        <authorList>
            <person name="Chou S."/>
            <person name="Poskanzer K.E."/>
            <person name="Rollins M."/>
            <person name="Thuy-Boun P.S."/>
        </authorList>
    </citation>
    <scope>NUCLEOTIDE SEQUENCE [LARGE SCALE GENOMIC DNA]</scope>
    <source>
        <strain evidence="2">F_SG_1</strain>
        <tissue evidence="2">Salivary glands</tissue>
    </source>
</reference>
<organism evidence="2 3">
    <name type="scientific">Amblyomma americanum</name>
    <name type="common">Lone star tick</name>
    <dbReference type="NCBI Taxonomy" id="6943"/>
    <lineage>
        <taxon>Eukaryota</taxon>
        <taxon>Metazoa</taxon>
        <taxon>Ecdysozoa</taxon>
        <taxon>Arthropoda</taxon>
        <taxon>Chelicerata</taxon>
        <taxon>Arachnida</taxon>
        <taxon>Acari</taxon>
        <taxon>Parasitiformes</taxon>
        <taxon>Ixodida</taxon>
        <taxon>Ixodoidea</taxon>
        <taxon>Ixodidae</taxon>
        <taxon>Amblyomminae</taxon>
        <taxon>Amblyomma</taxon>
    </lineage>
</organism>
<comment type="caution">
    <text evidence="2">The sequence shown here is derived from an EMBL/GenBank/DDBJ whole genome shotgun (WGS) entry which is preliminary data.</text>
</comment>
<dbReference type="EMBL" id="JARKHS020022503">
    <property type="protein sequence ID" value="KAK8769523.1"/>
    <property type="molecule type" value="Genomic_DNA"/>
</dbReference>
<evidence type="ECO:0000313" key="2">
    <source>
        <dbReference type="EMBL" id="KAK8769523.1"/>
    </source>
</evidence>
<evidence type="ECO:0000256" key="1">
    <source>
        <dbReference type="SAM" id="SignalP"/>
    </source>
</evidence>